<evidence type="ECO:0000256" key="1">
    <source>
        <dbReference type="SAM" id="MobiDB-lite"/>
    </source>
</evidence>
<keyword evidence="4" id="KW-1185">Reference proteome</keyword>
<feature type="compositionally biased region" description="Polar residues" evidence="1">
    <location>
        <begin position="363"/>
        <end position="381"/>
    </location>
</feature>
<accession>A0A1E1KDW5</accession>
<sequence>MLVPAVLILALTSMIDCRSVFDTKHLKSSHLDTRHMHGVLERLSIRDPSRRTHAQFHRRQNKVNRKKGNNNKNNNNNEDEDDDDDDGDDDEDDEDDDASGLTLLANAIQTGSSKDGSVNGKQNPGQSASKTSNSNFINICSGKTLTNGLQVLAGSCNGIPMGDLPSKKNMVSAIIVFPESGDNSIVEKTTFKIEVQMSNLVPGTFTNAASTYYSSPQFLQNGKIVGHVHVTVQDTGNSLNPKKPLDPTQFVFFKGINDAGNGKGLLSATVTGGLKAGNYRLCTITAAANHQPVLMPVAQRGGQDDCTKFTVRAAGSVGGANGGNNAGNNEANNGGNNGGSAAPSSRIASSSKAETKSSKANAVKTSSGAVSPSKAESTSATKKTRKGQGGNAGKASKKSFATVAPFQNSTIAQTTTIAGNGGNGGKGNGKGNDNGGNGGQQNGGKGKGNNNIKDATKPIAVQATTTAKATLAPSIVAVETTKKANNVKPAFTGKANINSGKQTPVVIVHKVVVIKTFFKFVFSLGGLPPAVDKKGNSFIVIGDVFDDFPSACAAACGHQWKKCISFSGPGFSYRDCTSQRQKCGNVAISALAPPAPETITATVTAPPTASVTGSVLSELTVTITLQASQTSPTLGEAEAIVTKAVESECAIVTAKVYVDAPSATATPNIAAPTIASKLFPNATMTIASSKTSSSITLSTGTTTALGGISAPEITNSGDAARPFAVKGNTFTAKSAAVQRSCDVQFNACANSSNKGAQGFDLAACKKQQYACVAAGA</sequence>
<dbReference type="InParanoid" id="A0A1E1KDW5"/>
<evidence type="ECO:0000256" key="2">
    <source>
        <dbReference type="SAM" id="SignalP"/>
    </source>
</evidence>
<proteinExistence type="predicted"/>
<feature type="chain" id="PRO_5009445938" evidence="2">
    <location>
        <begin position="18"/>
        <end position="776"/>
    </location>
</feature>
<dbReference type="Proteomes" id="UP000178129">
    <property type="component" value="Unassembled WGS sequence"/>
</dbReference>
<feature type="compositionally biased region" description="Gly residues" evidence="1">
    <location>
        <begin position="419"/>
        <end position="447"/>
    </location>
</feature>
<gene>
    <name evidence="3" type="ORF">RCO7_05000</name>
</gene>
<feature type="compositionally biased region" description="Acidic residues" evidence="1">
    <location>
        <begin position="77"/>
        <end position="98"/>
    </location>
</feature>
<evidence type="ECO:0000313" key="4">
    <source>
        <dbReference type="Proteomes" id="UP000178129"/>
    </source>
</evidence>
<feature type="region of interest" description="Disordered" evidence="1">
    <location>
        <begin position="46"/>
        <end position="134"/>
    </location>
</feature>
<dbReference type="EMBL" id="FJUW01000012">
    <property type="protein sequence ID" value="CZS96202.1"/>
    <property type="molecule type" value="Genomic_DNA"/>
</dbReference>
<evidence type="ECO:0000313" key="3">
    <source>
        <dbReference type="EMBL" id="CZS96202.1"/>
    </source>
</evidence>
<comment type="caution">
    <text evidence="3">The sequence shown here is derived from an EMBL/GenBank/DDBJ whole genome shotgun (WGS) entry which is preliminary data.</text>
</comment>
<feature type="signal peptide" evidence="2">
    <location>
        <begin position="1"/>
        <end position="17"/>
    </location>
</feature>
<dbReference type="InterPro" id="IPR053216">
    <property type="entry name" value="Appressorial_penetr-assoc"/>
</dbReference>
<name>A0A1E1KDW5_9HELO</name>
<dbReference type="STRING" id="914237.A0A1E1KDW5"/>
<protein>
    <submittedName>
        <fullName evidence="3">Uncharacterized protein</fullName>
    </submittedName>
</protein>
<feature type="compositionally biased region" description="Polar residues" evidence="1">
    <location>
        <begin position="107"/>
        <end position="134"/>
    </location>
</feature>
<feature type="region of interest" description="Disordered" evidence="1">
    <location>
        <begin position="415"/>
        <end position="453"/>
    </location>
</feature>
<dbReference type="PANTHER" id="PTHR34587">
    <property type="entry name" value="VWFA DOMAIN-CONTAINING PROTEIN"/>
    <property type="match status" value="1"/>
</dbReference>
<feature type="region of interest" description="Disordered" evidence="1">
    <location>
        <begin position="318"/>
        <end position="398"/>
    </location>
</feature>
<organism evidence="3 4">
    <name type="scientific">Rhynchosporium graminicola</name>
    <dbReference type="NCBI Taxonomy" id="2792576"/>
    <lineage>
        <taxon>Eukaryota</taxon>
        <taxon>Fungi</taxon>
        <taxon>Dikarya</taxon>
        <taxon>Ascomycota</taxon>
        <taxon>Pezizomycotina</taxon>
        <taxon>Leotiomycetes</taxon>
        <taxon>Helotiales</taxon>
        <taxon>Ploettnerulaceae</taxon>
        <taxon>Rhynchosporium</taxon>
    </lineage>
</organism>
<feature type="compositionally biased region" description="Low complexity" evidence="1">
    <location>
        <begin position="326"/>
        <end position="352"/>
    </location>
</feature>
<dbReference type="PANTHER" id="PTHR34587:SF2">
    <property type="entry name" value="G-PROTEIN COUPLED RECEPTORS FAMILY 1 PROFILE DOMAIN-CONTAINING PROTEIN"/>
    <property type="match status" value="1"/>
</dbReference>
<keyword evidence="2" id="KW-0732">Signal</keyword>
<dbReference type="AlphaFoldDB" id="A0A1E1KDW5"/>
<feature type="compositionally biased region" description="Basic residues" evidence="1">
    <location>
        <begin position="51"/>
        <end position="69"/>
    </location>
</feature>
<reference evidence="4" key="1">
    <citation type="submission" date="2016-03" db="EMBL/GenBank/DDBJ databases">
        <authorList>
            <person name="Ploux O."/>
        </authorList>
    </citation>
    <scope>NUCLEOTIDE SEQUENCE [LARGE SCALE GENOMIC DNA]</scope>
    <source>
        <strain evidence="4">UK7</strain>
    </source>
</reference>